<dbReference type="InterPro" id="IPR026088">
    <property type="entry name" value="Niban-like"/>
</dbReference>
<feature type="compositionally biased region" description="Polar residues" evidence="2">
    <location>
        <begin position="838"/>
        <end position="848"/>
    </location>
</feature>
<feature type="region of interest" description="Disordered" evidence="2">
    <location>
        <begin position="544"/>
        <end position="565"/>
    </location>
</feature>
<dbReference type="Pfam" id="PF26086">
    <property type="entry name" value="Niban2"/>
    <property type="match status" value="1"/>
</dbReference>
<evidence type="ECO:0000256" key="1">
    <source>
        <dbReference type="ARBA" id="ARBA00010251"/>
    </source>
</evidence>
<dbReference type="InterPro" id="IPR059060">
    <property type="entry name" value="Niban_1/2/3_dom"/>
</dbReference>
<evidence type="ECO:0000313" key="4">
    <source>
        <dbReference type="Ensembl" id="ENSCAFP00845007008.1"/>
    </source>
</evidence>
<feature type="domain" description="Niban 1/2/3" evidence="3">
    <location>
        <begin position="332"/>
        <end position="479"/>
    </location>
</feature>
<organism evidence="4 5">
    <name type="scientific">Canis lupus familiaris</name>
    <name type="common">Dog</name>
    <name type="synonym">Canis familiaris</name>
    <dbReference type="NCBI Taxonomy" id="9615"/>
    <lineage>
        <taxon>Eukaryota</taxon>
        <taxon>Metazoa</taxon>
        <taxon>Chordata</taxon>
        <taxon>Craniata</taxon>
        <taxon>Vertebrata</taxon>
        <taxon>Euteleostomi</taxon>
        <taxon>Mammalia</taxon>
        <taxon>Eutheria</taxon>
        <taxon>Laurasiatheria</taxon>
        <taxon>Carnivora</taxon>
        <taxon>Caniformia</taxon>
        <taxon>Canidae</taxon>
        <taxon>Canis</taxon>
    </lineage>
</organism>
<feature type="compositionally biased region" description="Polar residues" evidence="2">
    <location>
        <begin position="544"/>
        <end position="554"/>
    </location>
</feature>
<feature type="region of interest" description="Disordered" evidence="2">
    <location>
        <begin position="577"/>
        <end position="614"/>
    </location>
</feature>
<dbReference type="GeneTree" id="ENSGT00940000154149"/>
<keyword evidence="5" id="KW-1185">Reference proteome</keyword>
<proteinExistence type="inferred from homology"/>
<feature type="region of interest" description="Disordered" evidence="2">
    <location>
        <begin position="638"/>
        <end position="667"/>
    </location>
</feature>
<dbReference type="Ensembl" id="ENSCAFT00845008898.1">
    <property type="protein sequence ID" value="ENSCAFP00845007008.1"/>
    <property type="gene ID" value="ENSCAFG00845004962.1"/>
</dbReference>
<dbReference type="Proteomes" id="UP000805418">
    <property type="component" value="Chromosome 7"/>
</dbReference>
<feature type="compositionally biased region" description="Polar residues" evidence="2">
    <location>
        <begin position="709"/>
        <end position="725"/>
    </location>
</feature>
<gene>
    <name evidence="4" type="primary">NIBAN1</name>
</gene>
<reference evidence="4" key="3">
    <citation type="submission" date="2025-09" db="UniProtKB">
        <authorList>
            <consortium name="Ensembl"/>
        </authorList>
    </citation>
    <scope>IDENTIFICATION</scope>
    <source>
        <strain evidence="4">Boxer</strain>
    </source>
</reference>
<dbReference type="CDD" id="cd23949">
    <property type="entry name" value="Niban-like"/>
    <property type="match status" value="1"/>
</dbReference>
<feature type="compositionally biased region" description="Basic and acidic residues" evidence="2">
    <location>
        <begin position="649"/>
        <end position="659"/>
    </location>
</feature>
<dbReference type="PANTHER" id="PTHR14392">
    <property type="entry name" value="NIBAN FAMILY MEMBER"/>
    <property type="match status" value="1"/>
</dbReference>
<feature type="region of interest" description="Disordered" evidence="2">
    <location>
        <begin position="871"/>
        <end position="892"/>
    </location>
</feature>
<evidence type="ECO:0000259" key="3">
    <source>
        <dbReference type="Pfam" id="PF26086"/>
    </source>
</evidence>
<reference evidence="4" key="1">
    <citation type="submission" date="2020-03" db="EMBL/GenBank/DDBJ databases">
        <title>Long-read based genome assembly of a Labrador retriever dog.</title>
        <authorList>
            <person name="Eory L."/>
            <person name="Zhang W."/>
            <person name="Schoenebeck J."/>
        </authorList>
    </citation>
    <scope>NUCLEOTIDE SEQUENCE [LARGE SCALE GENOMIC DNA]</scope>
    <source>
        <strain evidence="4">Labrador retriever</strain>
    </source>
</reference>
<sequence>MTFCSRSILLDVWKTEATIKNFSPFYSRQYAVAFCNHVRSEVEQQRDLTSQFLKTKPPLEPGTVLYEAELSQFAEDIKKWKERYIVIKNDFAVESYENKEAYQRGVAPKSRILPAGGKVLTSENEYNLLSDRFFPDPLAPSEKENAQPFVVLPKEFPVYLWQPFLRHGYFCFHEATDQKKFSALLSDCIRHLNHDYTKQMTFEAQAFLEAVQFFRQEKGHYGSWEMITGDEVQILSNLVMEELLPTLQTDLLPKMKGKKNDRKRAWFGLLEDAYNLVQHQVSEGLSTLKEECRTLTKGLEGTIRSDMDQIVNSKNFLIGKIKAMVAQPAERSCAESVQPFLASILEELMGPVSSGFSEVRSLFEKEVDELSQKFQTTKDSAQLKEHLGQLMNLPLDSLKMEPCYSKVNLLQERLQDLKSRFRFPHVDLVVQRTQNYMQELMENAVFTFEQLLSPHLQGETSKTAVAIEKVKLRVLKELQKYEQFIFADHTNMIHVENVYEEILHQSLLDETLKVIKEAAILKKHNLFEDNMALPSESVSSLTDIKTSAGSNQASPARRASALLPGVSDSETLSNEVFQESGEKKQPGVSSPLAKEESLSFPVPTPPPVGTGQMIISGMDGPLVDLVTAEDTAGALGTHSSELEFGGAPKDGEPTHEKPESSSASSSLKELRNLLTVTIEVPVESSTLEIEEDTNEETLAPQEMEKLEETTPTYTEANQAAASSQDSCEESEISGREAHPPPLEAEASREELGGFLGAELAREGLTPGASSPDPTEQQAEAGEPTEGEIQGRSSSLDAQDERGAASIVEDEARPQEDCTSGAHHTCPSESPVSVEETLGGTSSMTQATTSVKTEEIKAAGVHECQWVVENAPNIDLLGSPDLGESTPEQPSEE</sequence>
<protein>
    <submittedName>
        <fullName evidence="4">Niban apoptosis regulator 1</fullName>
    </submittedName>
</protein>
<accession>A0A8I3MWA7</accession>
<dbReference type="AlphaFoldDB" id="A0A8I3MWA7"/>
<dbReference type="OrthoDB" id="9010513at2759"/>
<name>A0A8I3MWA7_CANLF</name>
<evidence type="ECO:0000313" key="5">
    <source>
        <dbReference type="Proteomes" id="UP000805418"/>
    </source>
</evidence>
<evidence type="ECO:0000256" key="2">
    <source>
        <dbReference type="SAM" id="MobiDB-lite"/>
    </source>
</evidence>
<feature type="compositionally biased region" description="Polar residues" evidence="2">
    <location>
        <begin position="767"/>
        <end position="777"/>
    </location>
</feature>
<dbReference type="Pfam" id="PF26089">
    <property type="entry name" value="PH_Niban2"/>
    <property type="match status" value="1"/>
</dbReference>
<comment type="similarity">
    <text evidence="1">Belongs to the Niban family.</text>
</comment>
<feature type="region of interest" description="Disordered" evidence="2">
    <location>
        <begin position="688"/>
        <end position="848"/>
    </location>
</feature>
<reference evidence="4" key="2">
    <citation type="submission" date="2025-08" db="UniProtKB">
        <authorList>
            <consortium name="Ensembl"/>
        </authorList>
    </citation>
    <scope>IDENTIFICATION</scope>
    <source>
        <strain evidence="4">Boxer</strain>
    </source>
</reference>
<dbReference type="PANTHER" id="PTHR14392:SF3">
    <property type="entry name" value="PROTEIN NIBAN 1"/>
    <property type="match status" value="1"/>
</dbReference>